<evidence type="ECO:0000313" key="7">
    <source>
        <dbReference type="Proteomes" id="UP000184512"/>
    </source>
</evidence>
<dbReference type="RefSeq" id="WP_073186869.1">
    <property type="nucleotide sequence ID" value="NZ_FQZG01000021.1"/>
</dbReference>
<dbReference type="SUPFAM" id="SSF52540">
    <property type="entry name" value="P-loop containing nucleoside triphosphate hydrolases"/>
    <property type="match status" value="2"/>
</dbReference>
<dbReference type="SMART" id="SM00382">
    <property type="entry name" value="AAA"/>
    <property type="match status" value="2"/>
</dbReference>
<dbReference type="Pfam" id="PF00005">
    <property type="entry name" value="ABC_tran"/>
    <property type="match status" value="2"/>
</dbReference>
<dbReference type="EMBL" id="FQZG01000021">
    <property type="protein sequence ID" value="SHI96964.1"/>
    <property type="molecule type" value="Genomic_DNA"/>
</dbReference>
<dbReference type="InterPro" id="IPR017871">
    <property type="entry name" value="ABC_transporter-like_CS"/>
</dbReference>
<dbReference type="CDD" id="cd03225">
    <property type="entry name" value="ABC_cobalt_CbiO_domain1"/>
    <property type="match status" value="1"/>
</dbReference>
<dbReference type="GO" id="GO:0016887">
    <property type="term" value="F:ATP hydrolysis activity"/>
    <property type="evidence" value="ECO:0007669"/>
    <property type="project" value="InterPro"/>
</dbReference>
<gene>
    <name evidence="6" type="ORF">SAMN02745244_01448</name>
</gene>
<evidence type="ECO:0000259" key="5">
    <source>
        <dbReference type="PROSITE" id="PS50893"/>
    </source>
</evidence>
<dbReference type="AlphaFoldDB" id="A0A1M6FGU6"/>
<dbReference type="InterPro" id="IPR050095">
    <property type="entry name" value="ECF_ABC_transporter_ATP-bd"/>
</dbReference>
<reference evidence="6 7" key="1">
    <citation type="submission" date="2016-11" db="EMBL/GenBank/DDBJ databases">
        <authorList>
            <person name="Jaros S."/>
            <person name="Januszkiewicz K."/>
            <person name="Wedrychowicz H."/>
        </authorList>
    </citation>
    <scope>NUCLEOTIDE SEQUENCE [LARGE SCALE GENOMIC DNA]</scope>
    <source>
        <strain evidence="6 7">DSM 12906</strain>
    </source>
</reference>
<dbReference type="OrthoDB" id="7757085at2"/>
<dbReference type="GO" id="GO:0042626">
    <property type="term" value="F:ATPase-coupled transmembrane transporter activity"/>
    <property type="evidence" value="ECO:0007669"/>
    <property type="project" value="TreeGrafter"/>
</dbReference>
<name>A0A1M6FGU6_9ACTN</name>
<dbReference type="PANTHER" id="PTHR43553">
    <property type="entry name" value="HEAVY METAL TRANSPORTER"/>
    <property type="match status" value="1"/>
</dbReference>
<evidence type="ECO:0000256" key="3">
    <source>
        <dbReference type="ARBA" id="ARBA00022741"/>
    </source>
</evidence>
<evidence type="ECO:0000256" key="4">
    <source>
        <dbReference type="ARBA" id="ARBA00022840"/>
    </source>
</evidence>
<evidence type="ECO:0000313" key="6">
    <source>
        <dbReference type="EMBL" id="SHI96964.1"/>
    </source>
</evidence>
<dbReference type="STRING" id="1123357.SAMN02745244_01448"/>
<dbReference type="InterPro" id="IPR027417">
    <property type="entry name" value="P-loop_NTPase"/>
</dbReference>
<dbReference type="PROSITE" id="PS00211">
    <property type="entry name" value="ABC_TRANSPORTER_1"/>
    <property type="match status" value="1"/>
</dbReference>
<evidence type="ECO:0000256" key="1">
    <source>
        <dbReference type="ARBA" id="ARBA00005417"/>
    </source>
</evidence>
<keyword evidence="2" id="KW-0813">Transport</keyword>
<dbReference type="PROSITE" id="PS50893">
    <property type="entry name" value="ABC_TRANSPORTER_2"/>
    <property type="match status" value="2"/>
</dbReference>
<protein>
    <submittedName>
        <fullName evidence="6">Energy-coupling factor transport system ATP-binding protein</fullName>
    </submittedName>
</protein>
<evidence type="ECO:0000256" key="2">
    <source>
        <dbReference type="ARBA" id="ARBA00022448"/>
    </source>
</evidence>
<keyword evidence="7" id="KW-1185">Reference proteome</keyword>
<dbReference type="GO" id="GO:0043190">
    <property type="term" value="C:ATP-binding cassette (ABC) transporter complex"/>
    <property type="evidence" value="ECO:0007669"/>
    <property type="project" value="TreeGrafter"/>
</dbReference>
<proteinExistence type="inferred from homology"/>
<keyword evidence="3" id="KW-0547">Nucleotide-binding</keyword>
<dbReference type="Gene3D" id="3.40.50.300">
    <property type="entry name" value="P-loop containing nucleotide triphosphate hydrolases"/>
    <property type="match status" value="2"/>
</dbReference>
<dbReference type="GO" id="GO:0005524">
    <property type="term" value="F:ATP binding"/>
    <property type="evidence" value="ECO:0007669"/>
    <property type="project" value="UniProtKB-KW"/>
</dbReference>
<dbReference type="InterPro" id="IPR015856">
    <property type="entry name" value="ABC_transpr_CbiO/EcfA_su"/>
</dbReference>
<feature type="domain" description="ABC transporter" evidence="5">
    <location>
        <begin position="2"/>
        <end position="242"/>
    </location>
</feature>
<dbReference type="InterPro" id="IPR003439">
    <property type="entry name" value="ABC_transporter-like_ATP-bd"/>
</dbReference>
<feature type="domain" description="ABC transporter" evidence="5">
    <location>
        <begin position="290"/>
        <end position="516"/>
    </location>
</feature>
<sequence>MIEFDHVSITQPEATSPVLSDVTGTIRESDLCVVVGRTGTGKSTLLGCINALVPMTTGATMAGRVRIGGVDVTGRRPRELADLVGYVGQNPLSGFCTDVVEDEVAYGMEQLGLDPVTMRKRVEETLDLMGIADLRRRALVELSGGQQQRVAIAAVLAAQPRVLVLDEPTSALDPTAAQDVLAAITTLVHDVGLTVVLAEHRLERVMHAADSAIWLPGDARAVFGPTAEILGIADVKPPLTQISEALGWPKVETSVRDARRKVATEGPHLDLPNLPVLAVSWRAEGLTPVLTAGDLAVHYGDLRAVEVDLELHAGSIVALMGRNGSGKSSLMWALQGAVASTGRLAVRDVDPRTASDSEARRLVSLVPQSPADLLYLPTVGEELHQADRESEAAPGTTRSILATLGVDLPDDRNPRDLSEGQRLALVLAIQLAASPAVICLDEPTRGLDYQMKAELTGIVRRLAEQGACVVISTHDVEFAAQTTERCIVLAEGEVVADGPTRTVCCASPSNSPQVAKVFYPHDVLTVAEVKKALALQAVRP</sequence>
<dbReference type="Proteomes" id="UP000184512">
    <property type="component" value="Unassembled WGS sequence"/>
</dbReference>
<organism evidence="6 7">
    <name type="scientific">Tessaracoccus bendigoensis DSM 12906</name>
    <dbReference type="NCBI Taxonomy" id="1123357"/>
    <lineage>
        <taxon>Bacteria</taxon>
        <taxon>Bacillati</taxon>
        <taxon>Actinomycetota</taxon>
        <taxon>Actinomycetes</taxon>
        <taxon>Propionibacteriales</taxon>
        <taxon>Propionibacteriaceae</taxon>
        <taxon>Tessaracoccus</taxon>
    </lineage>
</organism>
<dbReference type="InterPro" id="IPR003593">
    <property type="entry name" value="AAA+_ATPase"/>
</dbReference>
<keyword evidence="4 6" id="KW-0067">ATP-binding</keyword>
<accession>A0A1M6FGU6</accession>
<comment type="similarity">
    <text evidence="1">Belongs to the ABC transporter superfamily.</text>
</comment>